<gene>
    <name evidence="4" type="ORF">Pfra01_000334600</name>
</gene>
<name>A0A9W6TXV3_9STRA</name>
<dbReference type="Pfam" id="PF13359">
    <property type="entry name" value="DDE_Tnp_4"/>
    <property type="match status" value="1"/>
</dbReference>
<dbReference type="OrthoDB" id="5978526at2759"/>
<dbReference type="EMBL" id="BSXT01000259">
    <property type="protein sequence ID" value="GMF22590.1"/>
    <property type="molecule type" value="Genomic_DNA"/>
</dbReference>
<evidence type="ECO:0000259" key="3">
    <source>
        <dbReference type="Pfam" id="PF13359"/>
    </source>
</evidence>
<organism evidence="4 5">
    <name type="scientific">Phytophthora fragariaefolia</name>
    <dbReference type="NCBI Taxonomy" id="1490495"/>
    <lineage>
        <taxon>Eukaryota</taxon>
        <taxon>Sar</taxon>
        <taxon>Stramenopiles</taxon>
        <taxon>Oomycota</taxon>
        <taxon>Peronosporomycetes</taxon>
        <taxon>Peronosporales</taxon>
        <taxon>Peronosporaceae</taxon>
        <taxon>Phytophthora</taxon>
    </lineage>
</organism>
<comment type="cofactor">
    <cofactor evidence="1">
        <name>a divalent metal cation</name>
        <dbReference type="ChEBI" id="CHEBI:60240"/>
    </cofactor>
</comment>
<dbReference type="Proteomes" id="UP001165121">
    <property type="component" value="Unassembled WGS sequence"/>
</dbReference>
<dbReference type="GO" id="GO:0046872">
    <property type="term" value="F:metal ion binding"/>
    <property type="evidence" value="ECO:0007669"/>
    <property type="project" value="UniProtKB-KW"/>
</dbReference>
<evidence type="ECO:0000256" key="2">
    <source>
        <dbReference type="ARBA" id="ARBA00022723"/>
    </source>
</evidence>
<evidence type="ECO:0000313" key="5">
    <source>
        <dbReference type="Proteomes" id="UP001165121"/>
    </source>
</evidence>
<reference evidence="4" key="1">
    <citation type="submission" date="2023-04" db="EMBL/GenBank/DDBJ databases">
        <title>Phytophthora fragariaefolia NBRC 109709.</title>
        <authorList>
            <person name="Ichikawa N."/>
            <person name="Sato H."/>
            <person name="Tonouchi N."/>
        </authorList>
    </citation>
    <scope>NUCLEOTIDE SEQUENCE</scope>
    <source>
        <strain evidence="4">NBRC 109709</strain>
    </source>
</reference>
<keyword evidence="2" id="KW-0479">Metal-binding</keyword>
<dbReference type="AlphaFoldDB" id="A0A9W6TXV3"/>
<feature type="domain" description="DDE Tnp4" evidence="3">
    <location>
        <begin position="2"/>
        <end position="63"/>
    </location>
</feature>
<comment type="caution">
    <text evidence="4">The sequence shown here is derived from an EMBL/GenBank/DDBJ whole genome shotgun (WGS) entry which is preliminary data.</text>
</comment>
<proteinExistence type="predicted"/>
<evidence type="ECO:0000313" key="4">
    <source>
        <dbReference type="EMBL" id="GMF22590.1"/>
    </source>
</evidence>
<evidence type="ECO:0000256" key="1">
    <source>
        <dbReference type="ARBA" id="ARBA00001968"/>
    </source>
</evidence>
<accession>A0A9W6TXV3</accession>
<dbReference type="InterPro" id="IPR027806">
    <property type="entry name" value="HARBI1_dom"/>
</dbReference>
<protein>
    <submittedName>
        <fullName evidence="4">Unnamed protein product</fullName>
    </submittedName>
</protein>
<sequence length="131" mass="15084">MLSKSEASSKIANYPGYVLYGDQGYPLRSWFITPYANAELSERQQNFNRDSSKAQVAVEWNFDWVVRCRLPTLANYVADLHHSSVNEEDYAYDENDDFFDGDSGMPDVSEFISSEDEITEDDEHNSTQFIE</sequence>
<keyword evidence="5" id="KW-1185">Reference proteome</keyword>